<accession>A0A428QLB6</accession>
<protein>
    <submittedName>
        <fullName evidence="3">Uncharacterized protein</fullName>
    </submittedName>
</protein>
<feature type="compositionally biased region" description="Low complexity" evidence="1">
    <location>
        <begin position="260"/>
        <end position="276"/>
    </location>
</feature>
<feature type="compositionally biased region" description="Basic and acidic residues" evidence="1">
    <location>
        <begin position="417"/>
        <end position="431"/>
    </location>
</feature>
<feature type="compositionally biased region" description="Polar residues" evidence="1">
    <location>
        <begin position="520"/>
        <end position="531"/>
    </location>
</feature>
<name>A0A428QLB6_9HYPO</name>
<feature type="compositionally biased region" description="Polar residues" evidence="1">
    <location>
        <begin position="181"/>
        <end position="191"/>
    </location>
</feature>
<feature type="compositionally biased region" description="Low complexity" evidence="1">
    <location>
        <begin position="63"/>
        <end position="91"/>
    </location>
</feature>
<feature type="compositionally biased region" description="Low complexity" evidence="1">
    <location>
        <begin position="749"/>
        <end position="759"/>
    </location>
</feature>
<gene>
    <name evidence="3" type="ORF">CEP54_003952</name>
</gene>
<feature type="compositionally biased region" description="Polar residues" evidence="1">
    <location>
        <begin position="342"/>
        <end position="353"/>
    </location>
</feature>
<sequence>MLASWKFGFLALLFLIPLSVVAESAVYNPHPEPYGLGYTTIPLPVYSTVIPGGPEETPEKESTGLAADAAGTSAGAPFDSSAAAGQTSAQTKIPDGTGKEPGSPEETSGVASFDSSAASGQTSGRPESPEGTMKIQEARQALISETSETGSTTKGLSDTSVPTGKPVGTATGSAIPVGTSEGASFGSSAGTRNPGDTLINTKTKVPADSINTAINSRNPTDTVTGPVNPTETGVDTKEPTVTGANTQNPTNTGENSGAHTGTETTGNPTSTEETSGAPPNTATNSEAPTNTAENTESPIDTGVASQDPTDTNVATEQPAETSAATIEQPDTSEVTGKPAETSAATKGQDTSVASEEPTEISEPTGEPTGTTEASQDLPETTKEPEETAVQTTAAEPETTKDQAETSLASEVPPKSTEPPKKTSEDKNDPTKSPEPAEAPETEEVVTYKPTKDPEHSDLTETLTNTDDGMVIIIFPRGWKWSPEGNSPTNRPPAPTKEPENDDKDDEDEDDDDEEEEDLTSTKPTSTSSGCTATEPLECTKTLSFDWEGEDYTTTAFGDCSARSGCVTGEQSTTTTIAIETVPLDEMFGPLEETDESNDSPDPDKETNEWFEDWFDDAGFELALNFISPGCNVNKNEKDELSTEMTSEVQFSAEEKRSLWSSWFAKWEDKCSGHKYTFEWTGEDGKNDCLEDCIGSFGQVAAVCALAGEDGIYAEGEVDVGCGKYSYWIEEEEDDPEPTTTQKEEEEPTESATPLESSEPVCNDVADFPGHADIHKSSVEGTAGQICQRHPLIPNDKYTDDESKELGLWDEIQKDVNDVNFR</sequence>
<keyword evidence="2" id="KW-0732">Signal</keyword>
<feature type="compositionally biased region" description="Polar residues" evidence="1">
    <location>
        <begin position="242"/>
        <end position="259"/>
    </location>
</feature>
<reference evidence="3 4" key="1">
    <citation type="submission" date="2017-06" db="EMBL/GenBank/DDBJ databases">
        <title>Comparative genomic analysis of Ambrosia Fusariam Clade fungi.</title>
        <authorList>
            <person name="Stajich J.E."/>
            <person name="Carrillo J."/>
            <person name="Kijimoto T."/>
            <person name="Eskalen A."/>
            <person name="O'Donnell K."/>
            <person name="Kasson M."/>
        </authorList>
    </citation>
    <scope>NUCLEOTIDE SEQUENCE [LARGE SCALE GENOMIC DNA]</scope>
    <source>
        <strain evidence="3 4">NRRL62584</strain>
    </source>
</reference>
<dbReference type="EMBL" id="NKCI01000026">
    <property type="protein sequence ID" value="RSL66100.1"/>
    <property type="molecule type" value="Genomic_DNA"/>
</dbReference>
<feature type="compositionally biased region" description="Basic and acidic residues" evidence="1">
    <location>
        <begin position="449"/>
        <end position="458"/>
    </location>
</feature>
<feature type="region of interest" description="Disordered" evidence="1">
    <location>
        <begin position="49"/>
        <end position="533"/>
    </location>
</feature>
<evidence type="ECO:0000313" key="4">
    <source>
        <dbReference type="Proteomes" id="UP000288168"/>
    </source>
</evidence>
<feature type="compositionally biased region" description="Polar residues" evidence="1">
    <location>
        <begin position="198"/>
        <end position="233"/>
    </location>
</feature>
<evidence type="ECO:0000313" key="3">
    <source>
        <dbReference type="EMBL" id="RSL66100.1"/>
    </source>
</evidence>
<feature type="compositionally biased region" description="Low complexity" evidence="1">
    <location>
        <begin position="360"/>
        <end position="372"/>
    </location>
</feature>
<feature type="region of interest" description="Disordered" evidence="1">
    <location>
        <begin position="731"/>
        <end position="785"/>
    </location>
</feature>
<dbReference type="OrthoDB" id="1896086at2759"/>
<feature type="compositionally biased region" description="Polar residues" evidence="1">
    <location>
        <begin position="277"/>
        <end position="334"/>
    </location>
</feature>
<evidence type="ECO:0000256" key="2">
    <source>
        <dbReference type="SAM" id="SignalP"/>
    </source>
</evidence>
<feature type="chain" id="PRO_5019440786" evidence="2">
    <location>
        <begin position="23"/>
        <end position="821"/>
    </location>
</feature>
<dbReference type="AlphaFoldDB" id="A0A428QLB6"/>
<organism evidence="3 4">
    <name type="scientific">Fusarium duplospermum</name>
    <dbReference type="NCBI Taxonomy" id="1325734"/>
    <lineage>
        <taxon>Eukaryota</taxon>
        <taxon>Fungi</taxon>
        <taxon>Dikarya</taxon>
        <taxon>Ascomycota</taxon>
        <taxon>Pezizomycotina</taxon>
        <taxon>Sordariomycetes</taxon>
        <taxon>Hypocreomycetidae</taxon>
        <taxon>Hypocreales</taxon>
        <taxon>Nectriaceae</taxon>
        <taxon>Fusarium</taxon>
        <taxon>Fusarium solani species complex</taxon>
    </lineage>
</organism>
<feature type="compositionally biased region" description="Polar residues" evidence="1">
    <location>
        <begin position="105"/>
        <end position="125"/>
    </location>
</feature>
<dbReference type="Proteomes" id="UP000288168">
    <property type="component" value="Unassembled WGS sequence"/>
</dbReference>
<keyword evidence="4" id="KW-1185">Reference proteome</keyword>
<evidence type="ECO:0000256" key="1">
    <source>
        <dbReference type="SAM" id="MobiDB-lite"/>
    </source>
</evidence>
<dbReference type="STRING" id="1325734.A0A428QLB6"/>
<feature type="compositionally biased region" description="Low complexity" evidence="1">
    <location>
        <begin position="144"/>
        <end position="157"/>
    </location>
</feature>
<proteinExistence type="predicted"/>
<comment type="caution">
    <text evidence="3">The sequence shown here is derived from an EMBL/GenBank/DDBJ whole genome shotgun (WGS) entry which is preliminary data.</text>
</comment>
<feature type="compositionally biased region" description="Acidic residues" evidence="1">
    <location>
        <begin position="499"/>
        <end position="518"/>
    </location>
</feature>
<feature type="signal peptide" evidence="2">
    <location>
        <begin position="1"/>
        <end position="22"/>
    </location>
</feature>